<dbReference type="STRING" id="862908.BMS_0513"/>
<name>E1X4J6_HALMS</name>
<gene>
    <name evidence="1" type="ordered locus">BMS_0513</name>
</gene>
<dbReference type="RefSeq" id="WP_014243213.1">
    <property type="nucleotide sequence ID" value="NC_016620.1"/>
</dbReference>
<dbReference type="Proteomes" id="UP000008963">
    <property type="component" value="Chromosome"/>
</dbReference>
<evidence type="ECO:0000313" key="2">
    <source>
        <dbReference type="Proteomes" id="UP000008963"/>
    </source>
</evidence>
<sequence>MYMAIAVENSHHPANQSNYRVWHLELDSNGSVVSIGAMTREELVKDLFQNYRSKGESNWRAFLKDREDSTVIELYDFISKNPNENTHFGNLPTLSEFQKTLEQLQLRMDLQPIAA</sequence>
<accession>E1X4J6</accession>
<dbReference type="EMBL" id="FQ312005">
    <property type="protein sequence ID" value="CBW25426.1"/>
    <property type="molecule type" value="Genomic_DNA"/>
</dbReference>
<dbReference type="OrthoDB" id="9883080at2"/>
<dbReference type="KEGG" id="bmx:BMS_0513"/>
<dbReference type="AlphaFoldDB" id="E1X4J6"/>
<organism evidence="1 2">
    <name type="scientific">Halobacteriovorax marinus (strain ATCC BAA-682 / DSM 15412 / SJ)</name>
    <name type="common">Bacteriovorax marinus</name>
    <dbReference type="NCBI Taxonomy" id="862908"/>
    <lineage>
        <taxon>Bacteria</taxon>
        <taxon>Pseudomonadati</taxon>
        <taxon>Bdellovibrionota</taxon>
        <taxon>Bacteriovoracia</taxon>
        <taxon>Bacteriovoracales</taxon>
        <taxon>Halobacteriovoraceae</taxon>
        <taxon>Halobacteriovorax</taxon>
    </lineage>
</organism>
<dbReference type="PATRIC" id="fig|862908.3.peg.491"/>
<evidence type="ECO:0000313" key="1">
    <source>
        <dbReference type="EMBL" id="CBW25426.1"/>
    </source>
</evidence>
<protein>
    <submittedName>
        <fullName evidence="1">Uncharacterized protein</fullName>
    </submittedName>
</protein>
<reference evidence="2" key="1">
    <citation type="journal article" date="2013" name="ISME J.">
        <title>A small predatory core genome in the divergent marine Bacteriovorax marinus SJ and the terrestrial Bdellovibrio bacteriovorus.</title>
        <authorList>
            <person name="Crossman L.C."/>
            <person name="Chen H."/>
            <person name="Cerdeno-Tarraga A.M."/>
            <person name="Brooks K."/>
            <person name="Quail M.A."/>
            <person name="Pineiro S.A."/>
            <person name="Hobley L."/>
            <person name="Sockett R.E."/>
            <person name="Bentley S.D."/>
            <person name="Parkhill J."/>
            <person name="Williams H.N."/>
            <person name="Stine O.C."/>
        </authorList>
    </citation>
    <scope>NUCLEOTIDE SEQUENCE [LARGE SCALE GENOMIC DNA]</scope>
    <source>
        <strain evidence="2">ATCC BAA-682 / DSM 15412 / SJ</strain>
    </source>
</reference>
<proteinExistence type="predicted"/>
<keyword evidence="2" id="KW-1185">Reference proteome</keyword>
<dbReference type="HOGENOM" id="CLU_2105555_0_0_7"/>